<feature type="transmembrane region" description="Helical" evidence="6">
    <location>
        <begin position="123"/>
        <end position="144"/>
    </location>
</feature>
<dbReference type="GO" id="GO:0016829">
    <property type="term" value="F:lyase activity"/>
    <property type="evidence" value="ECO:0007669"/>
    <property type="project" value="InterPro"/>
</dbReference>
<feature type="transmembrane region" description="Helical" evidence="6">
    <location>
        <begin position="97"/>
        <end position="117"/>
    </location>
</feature>
<feature type="transmembrane region" description="Helical" evidence="6">
    <location>
        <begin position="178"/>
        <end position="198"/>
    </location>
</feature>
<accession>A0A0H5R1A9</accession>
<dbReference type="GO" id="GO:0016020">
    <property type="term" value="C:membrane"/>
    <property type="evidence" value="ECO:0007669"/>
    <property type="project" value="UniProtKB-SubCell"/>
</dbReference>
<evidence type="ECO:0000256" key="4">
    <source>
        <dbReference type="ARBA" id="ARBA00022989"/>
    </source>
</evidence>
<evidence type="ECO:0000313" key="7">
    <source>
        <dbReference type="EMBL" id="CRZ07970.1"/>
    </source>
</evidence>
<reference evidence="7" key="1">
    <citation type="submission" date="2015-04" db="EMBL/GenBank/DDBJ databases">
        <title>The genome sequence of the plant pathogenic Rhizarian Plasmodiophora brassicae reveals insights in its biotrophic life cycle and the origin of chitin synthesis.</title>
        <authorList>
            <person name="Schwelm A."/>
            <person name="Fogelqvist J."/>
            <person name="Knaust A."/>
            <person name="Julke S."/>
            <person name="Lilja T."/>
            <person name="Dhandapani V."/>
            <person name="Bonilla-Rosso G."/>
            <person name="Karlsson M."/>
            <person name="Shevchenko A."/>
            <person name="Choi S.R."/>
            <person name="Kim H.G."/>
            <person name="Park J.Y."/>
            <person name="Lim Y.P."/>
            <person name="Ludwig-Muller J."/>
            <person name="Dixelius C."/>
        </authorList>
    </citation>
    <scope>NUCLEOTIDE SEQUENCE</scope>
    <source>
        <tissue evidence="7">Potato root galls</tissue>
    </source>
</reference>
<keyword evidence="4 6" id="KW-1133">Transmembrane helix</keyword>
<comment type="similarity">
    <text evidence="2">Belongs to the paxB family.</text>
</comment>
<comment type="subcellular location">
    <subcellularLocation>
        <location evidence="1">Membrane</location>
        <topology evidence="1">Multi-pass membrane protein</topology>
    </subcellularLocation>
</comment>
<evidence type="ECO:0000256" key="2">
    <source>
        <dbReference type="ARBA" id="ARBA00006757"/>
    </source>
</evidence>
<name>A0A0H5R1A9_9EUKA</name>
<evidence type="ECO:0000256" key="5">
    <source>
        <dbReference type="ARBA" id="ARBA00023136"/>
    </source>
</evidence>
<protein>
    <submittedName>
        <fullName evidence="7">Uncharacterized protein</fullName>
    </submittedName>
</protein>
<dbReference type="InterPro" id="IPR039020">
    <property type="entry name" value="PaxB-like"/>
</dbReference>
<proteinExistence type="inferred from homology"/>
<feature type="transmembrane region" description="Helical" evidence="6">
    <location>
        <begin position="57"/>
        <end position="76"/>
    </location>
</feature>
<keyword evidence="5 6" id="KW-0472">Membrane</keyword>
<evidence type="ECO:0000256" key="1">
    <source>
        <dbReference type="ARBA" id="ARBA00004141"/>
    </source>
</evidence>
<organism evidence="7">
    <name type="scientific">Spongospora subterranea</name>
    <dbReference type="NCBI Taxonomy" id="70186"/>
    <lineage>
        <taxon>Eukaryota</taxon>
        <taxon>Sar</taxon>
        <taxon>Rhizaria</taxon>
        <taxon>Endomyxa</taxon>
        <taxon>Phytomyxea</taxon>
        <taxon>Plasmodiophorida</taxon>
        <taxon>Plasmodiophoridae</taxon>
        <taxon>Spongospora</taxon>
    </lineage>
</organism>
<sequence>MLEDMAFLSLFLEWTIGHLHLIQLTWESSSYAMPLGSLYFVFAWNIFKTVYSHSPLSFVFGAIWTCCDLVIIYLTIRNLRRPDNPDFLTSPSFKQHLIPILAMIFLFWVTSILIAISQFGEVSLYWAGVFLSFFMSVSFILMGLSRRSSRQQHEHIILSKVAVSALLVWYSAMRFDNLYMALNIFYLSIPLDVVYLVVLEWFKEPRFKEVLSAPASPVETKEQASSA</sequence>
<dbReference type="EMBL" id="HACM01007528">
    <property type="protein sequence ID" value="CRZ07970.1"/>
    <property type="molecule type" value="Transcribed_RNA"/>
</dbReference>
<keyword evidence="3 6" id="KW-0812">Transmembrane</keyword>
<evidence type="ECO:0000256" key="3">
    <source>
        <dbReference type="ARBA" id="ARBA00022692"/>
    </source>
</evidence>
<dbReference type="AlphaFoldDB" id="A0A0H5R1A9"/>
<feature type="transmembrane region" description="Helical" evidence="6">
    <location>
        <begin position="156"/>
        <end position="172"/>
    </location>
</feature>
<evidence type="ECO:0000256" key="6">
    <source>
        <dbReference type="SAM" id="Phobius"/>
    </source>
</evidence>
<dbReference type="Pfam" id="PF25129">
    <property type="entry name" value="Pyr4-TMTC"/>
    <property type="match status" value="1"/>
</dbReference>